<dbReference type="STRING" id="3750.A0A498J2V3"/>
<comment type="caution">
    <text evidence="2">The sequence shown here is derived from an EMBL/GenBank/DDBJ whole genome shotgun (WGS) entry which is preliminary data.</text>
</comment>
<reference evidence="2 3" key="1">
    <citation type="submission" date="2018-10" db="EMBL/GenBank/DDBJ databases">
        <title>A high-quality apple genome assembly.</title>
        <authorList>
            <person name="Hu J."/>
        </authorList>
    </citation>
    <scope>NUCLEOTIDE SEQUENCE [LARGE SCALE GENOMIC DNA]</scope>
    <source>
        <strain evidence="3">cv. HFTH1</strain>
        <tissue evidence="2">Young leaf</tissue>
    </source>
</reference>
<dbReference type="EMBL" id="RDQH01000335">
    <property type="protein sequence ID" value="RXH89810.1"/>
    <property type="molecule type" value="Genomic_DNA"/>
</dbReference>
<evidence type="ECO:0000256" key="1">
    <source>
        <dbReference type="SAM" id="Phobius"/>
    </source>
</evidence>
<evidence type="ECO:0000313" key="3">
    <source>
        <dbReference type="Proteomes" id="UP000290289"/>
    </source>
</evidence>
<evidence type="ECO:0000313" key="2">
    <source>
        <dbReference type="EMBL" id="RXH89810.1"/>
    </source>
</evidence>
<gene>
    <name evidence="2" type="ORF">DVH24_032167</name>
</gene>
<keyword evidence="3" id="KW-1185">Reference proteome</keyword>
<organism evidence="2 3">
    <name type="scientific">Malus domestica</name>
    <name type="common">Apple</name>
    <name type="synonym">Pyrus malus</name>
    <dbReference type="NCBI Taxonomy" id="3750"/>
    <lineage>
        <taxon>Eukaryota</taxon>
        <taxon>Viridiplantae</taxon>
        <taxon>Streptophyta</taxon>
        <taxon>Embryophyta</taxon>
        <taxon>Tracheophyta</taxon>
        <taxon>Spermatophyta</taxon>
        <taxon>Magnoliopsida</taxon>
        <taxon>eudicotyledons</taxon>
        <taxon>Gunneridae</taxon>
        <taxon>Pentapetalae</taxon>
        <taxon>rosids</taxon>
        <taxon>fabids</taxon>
        <taxon>Rosales</taxon>
        <taxon>Rosaceae</taxon>
        <taxon>Amygdaloideae</taxon>
        <taxon>Maleae</taxon>
        <taxon>Malus</taxon>
    </lineage>
</organism>
<proteinExistence type="predicted"/>
<dbReference type="GO" id="GO:0016020">
    <property type="term" value="C:membrane"/>
    <property type="evidence" value="ECO:0007669"/>
    <property type="project" value="TreeGrafter"/>
</dbReference>
<protein>
    <submittedName>
        <fullName evidence="2">Uncharacterized protein</fullName>
    </submittedName>
</protein>
<keyword evidence="1" id="KW-1133">Transmembrane helix</keyword>
<dbReference type="PANTHER" id="PTHR24177">
    <property type="entry name" value="CASKIN"/>
    <property type="match status" value="1"/>
</dbReference>
<dbReference type="Pfam" id="PF14223">
    <property type="entry name" value="Retrotran_gag_2"/>
    <property type="match status" value="1"/>
</dbReference>
<keyword evidence="1" id="KW-0472">Membrane</keyword>
<dbReference type="InterPro" id="IPR036770">
    <property type="entry name" value="Ankyrin_rpt-contain_sf"/>
</dbReference>
<dbReference type="PANTHER" id="PTHR24177:SF329">
    <property type="entry name" value="ANKYRIN REPEAT PROTEIN"/>
    <property type="match status" value="1"/>
</dbReference>
<sequence length="586" mass="67860">MAAATIVPIVLNLKNYDDWSPRVKAYLMAEDLWDIVEGTYKKPPLIDPFPTDGSLPIIKTGEEKEAEIKAWKMKNVKALYAIRNSCGDDTYQFIKSATTAKEAWDTLLEKLNPGRNQSSDGRDFLFQTRGYLFKHIQHEPFNMMPSQSWQRKKGALELLRKHPELGSARISDDKIQGGGTAFHYALWNFRSRVRIIKQLVDSMTKEDLEIQDNLGLTALFLLIIFCQDRVDVAKSMVEENDKLLSILPANTIGNRTTPLVVEAQRLSNGERMARYLYSVTPHDTLHVSDAAQLISLGFHLHRFGKRQNRSTFKHDQLLRSLPRIFFAHIAWDLIQRYLQLGMAKDYNGDFSLITLASNRSAFLSGCRLNFWENLIYYGIRIKHLPPINNDSQSDQRHVSDQKENQSLISVGINRIYRMKLMHERVNQFLPLMFENLIEARNFDQIVCLNKVLASSFALNLIRNEKGQNLFQVVVECRQHKVYNLIHAFDDSDQSDVVKLTKMKRSEVVEMKYRTLFHIVDLVDKFGNNMLHTVGSISSMTLSTINHIRGATLQMQRELQWFNVTIYLSIYLSIYLYMFIFIFPIFD</sequence>
<dbReference type="AlphaFoldDB" id="A0A498J2V3"/>
<name>A0A498J2V3_MALDO</name>
<feature type="transmembrane region" description="Helical" evidence="1">
    <location>
        <begin position="563"/>
        <end position="585"/>
    </location>
</feature>
<dbReference type="Gene3D" id="1.25.40.20">
    <property type="entry name" value="Ankyrin repeat-containing domain"/>
    <property type="match status" value="1"/>
</dbReference>
<accession>A0A498J2V3</accession>
<keyword evidence="1" id="KW-0812">Transmembrane</keyword>
<dbReference type="Proteomes" id="UP000290289">
    <property type="component" value="Chromosome 9"/>
</dbReference>